<accession>A0AAD6RYZ3</accession>
<evidence type="ECO:0000313" key="2">
    <source>
        <dbReference type="EMBL" id="KAJ7017953.1"/>
    </source>
</evidence>
<organism evidence="2 3">
    <name type="scientific">Mycena alexandri</name>
    <dbReference type="NCBI Taxonomy" id="1745969"/>
    <lineage>
        <taxon>Eukaryota</taxon>
        <taxon>Fungi</taxon>
        <taxon>Dikarya</taxon>
        <taxon>Basidiomycota</taxon>
        <taxon>Agaricomycotina</taxon>
        <taxon>Agaricomycetes</taxon>
        <taxon>Agaricomycetidae</taxon>
        <taxon>Agaricales</taxon>
        <taxon>Marasmiineae</taxon>
        <taxon>Mycenaceae</taxon>
        <taxon>Mycena</taxon>
    </lineage>
</organism>
<evidence type="ECO:0008006" key="4">
    <source>
        <dbReference type="Google" id="ProtNLM"/>
    </source>
</evidence>
<feature type="region of interest" description="Disordered" evidence="1">
    <location>
        <begin position="94"/>
        <end position="128"/>
    </location>
</feature>
<dbReference type="Gene3D" id="3.40.50.300">
    <property type="entry name" value="P-loop containing nucleotide triphosphate hydrolases"/>
    <property type="match status" value="1"/>
</dbReference>
<dbReference type="InterPro" id="IPR027417">
    <property type="entry name" value="P-loop_NTPase"/>
</dbReference>
<gene>
    <name evidence="2" type="ORF">C8F04DRAFT_1199679</name>
</gene>
<evidence type="ECO:0000313" key="3">
    <source>
        <dbReference type="Proteomes" id="UP001218188"/>
    </source>
</evidence>
<comment type="caution">
    <text evidence="2">The sequence shown here is derived from an EMBL/GenBank/DDBJ whole genome shotgun (WGS) entry which is preliminary data.</text>
</comment>
<dbReference type="Proteomes" id="UP001218188">
    <property type="component" value="Unassembled WGS sequence"/>
</dbReference>
<sequence>MCRTRMYTSLCSDEYNAETLRMIDEDPECQIIVATIAFSNGINAKSILDSISLGFSSTRDIVVQEKGRAGRAEGSLARGVVLVQPATIAAAKKQRQVAAPPAIPSNTAAPKKITSKKNQRKPSAPMAPEKASILVEEIWYIAFFNRHYSNPP</sequence>
<dbReference type="EMBL" id="JARJCM010000369">
    <property type="protein sequence ID" value="KAJ7017953.1"/>
    <property type="molecule type" value="Genomic_DNA"/>
</dbReference>
<proteinExistence type="predicted"/>
<protein>
    <recommendedName>
        <fullName evidence="4">Helicase C-terminal domain-containing protein</fullName>
    </recommendedName>
</protein>
<reference evidence="2" key="1">
    <citation type="submission" date="2023-03" db="EMBL/GenBank/DDBJ databases">
        <title>Massive genome expansion in bonnet fungi (Mycena s.s.) driven by repeated elements and novel gene families across ecological guilds.</title>
        <authorList>
            <consortium name="Lawrence Berkeley National Laboratory"/>
            <person name="Harder C.B."/>
            <person name="Miyauchi S."/>
            <person name="Viragh M."/>
            <person name="Kuo A."/>
            <person name="Thoen E."/>
            <person name="Andreopoulos B."/>
            <person name="Lu D."/>
            <person name="Skrede I."/>
            <person name="Drula E."/>
            <person name="Henrissat B."/>
            <person name="Morin E."/>
            <person name="Kohler A."/>
            <person name="Barry K."/>
            <person name="LaButti K."/>
            <person name="Morin E."/>
            <person name="Salamov A."/>
            <person name="Lipzen A."/>
            <person name="Mereny Z."/>
            <person name="Hegedus B."/>
            <person name="Baldrian P."/>
            <person name="Stursova M."/>
            <person name="Weitz H."/>
            <person name="Taylor A."/>
            <person name="Grigoriev I.V."/>
            <person name="Nagy L.G."/>
            <person name="Martin F."/>
            <person name="Kauserud H."/>
        </authorList>
    </citation>
    <scope>NUCLEOTIDE SEQUENCE</scope>
    <source>
        <strain evidence="2">CBHHK200</strain>
    </source>
</reference>
<name>A0AAD6RYZ3_9AGAR</name>
<dbReference type="AlphaFoldDB" id="A0AAD6RYZ3"/>
<keyword evidence="3" id="KW-1185">Reference proteome</keyword>
<dbReference type="SUPFAM" id="SSF52540">
    <property type="entry name" value="P-loop containing nucleoside triphosphate hydrolases"/>
    <property type="match status" value="1"/>
</dbReference>
<evidence type="ECO:0000256" key="1">
    <source>
        <dbReference type="SAM" id="MobiDB-lite"/>
    </source>
</evidence>